<protein>
    <submittedName>
        <fullName evidence="10">S8 family serine peptidase</fullName>
    </submittedName>
</protein>
<evidence type="ECO:0000256" key="2">
    <source>
        <dbReference type="ARBA" id="ARBA00022670"/>
    </source>
</evidence>
<dbReference type="PANTHER" id="PTHR43806">
    <property type="entry name" value="PEPTIDASE S8"/>
    <property type="match status" value="1"/>
</dbReference>
<feature type="compositionally biased region" description="Low complexity" evidence="6">
    <location>
        <begin position="431"/>
        <end position="441"/>
    </location>
</feature>
<evidence type="ECO:0000259" key="9">
    <source>
        <dbReference type="Pfam" id="PF00082"/>
    </source>
</evidence>
<dbReference type="RefSeq" id="WP_212526879.1">
    <property type="nucleotide sequence ID" value="NZ_JAGSOG010000010.1"/>
</dbReference>
<proteinExistence type="inferred from homology"/>
<gene>
    <name evidence="10" type="ORF">KDL01_03690</name>
</gene>
<feature type="compositionally biased region" description="Pro residues" evidence="6">
    <location>
        <begin position="450"/>
        <end position="470"/>
    </location>
</feature>
<keyword evidence="7" id="KW-1133">Transmembrane helix</keyword>
<evidence type="ECO:0000313" key="11">
    <source>
        <dbReference type="Proteomes" id="UP000675781"/>
    </source>
</evidence>
<dbReference type="GO" id="GO:0004252">
    <property type="term" value="F:serine-type endopeptidase activity"/>
    <property type="evidence" value="ECO:0007669"/>
    <property type="project" value="InterPro"/>
</dbReference>
<evidence type="ECO:0000256" key="3">
    <source>
        <dbReference type="ARBA" id="ARBA00022801"/>
    </source>
</evidence>
<evidence type="ECO:0000256" key="8">
    <source>
        <dbReference type="SAM" id="SignalP"/>
    </source>
</evidence>
<dbReference type="Gene3D" id="3.40.50.200">
    <property type="entry name" value="Peptidase S8/S53 domain"/>
    <property type="match status" value="1"/>
</dbReference>
<dbReference type="InterPro" id="IPR050131">
    <property type="entry name" value="Peptidase_S8_subtilisin-like"/>
</dbReference>
<dbReference type="InterPro" id="IPR000209">
    <property type="entry name" value="Peptidase_S8/S53_dom"/>
</dbReference>
<keyword evidence="7" id="KW-0812">Transmembrane</keyword>
<dbReference type="GO" id="GO:0006508">
    <property type="term" value="P:proteolysis"/>
    <property type="evidence" value="ECO:0007669"/>
    <property type="project" value="UniProtKB-KW"/>
</dbReference>
<keyword evidence="3" id="KW-0378">Hydrolase</keyword>
<name>A0A941EK50_9ACTN</name>
<feature type="region of interest" description="Disordered" evidence="6">
    <location>
        <begin position="333"/>
        <end position="364"/>
    </location>
</feature>
<comment type="caution">
    <text evidence="5">Lacks conserved residue(s) required for the propagation of feature annotation.</text>
</comment>
<keyword evidence="7" id="KW-0472">Membrane</keyword>
<dbReference type="PANTHER" id="PTHR43806:SF11">
    <property type="entry name" value="CEREVISIN-RELATED"/>
    <property type="match status" value="1"/>
</dbReference>
<feature type="chain" id="PRO_5037390910" evidence="8">
    <location>
        <begin position="42"/>
        <end position="470"/>
    </location>
</feature>
<dbReference type="Proteomes" id="UP000675781">
    <property type="component" value="Unassembled WGS sequence"/>
</dbReference>
<dbReference type="InterPro" id="IPR015500">
    <property type="entry name" value="Peptidase_S8_subtilisin-rel"/>
</dbReference>
<comment type="similarity">
    <text evidence="1 5">Belongs to the peptidase S8 family.</text>
</comment>
<accession>A0A941EK50</accession>
<keyword evidence="11" id="KW-1185">Reference proteome</keyword>
<keyword evidence="2" id="KW-0645">Protease</keyword>
<organism evidence="10 11">
    <name type="scientific">Actinospica durhamensis</name>
    <dbReference type="NCBI Taxonomy" id="1508375"/>
    <lineage>
        <taxon>Bacteria</taxon>
        <taxon>Bacillati</taxon>
        <taxon>Actinomycetota</taxon>
        <taxon>Actinomycetes</taxon>
        <taxon>Catenulisporales</taxon>
        <taxon>Actinospicaceae</taxon>
        <taxon>Actinospica</taxon>
    </lineage>
</organism>
<dbReference type="SUPFAM" id="SSF52743">
    <property type="entry name" value="Subtilisin-like"/>
    <property type="match status" value="1"/>
</dbReference>
<evidence type="ECO:0000256" key="1">
    <source>
        <dbReference type="ARBA" id="ARBA00011073"/>
    </source>
</evidence>
<evidence type="ECO:0000256" key="6">
    <source>
        <dbReference type="SAM" id="MobiDB-lite"/>
    </source>
</evidence>
<keyword evidence="8" id="KW-0732">Signal</keyword>
<evidence type="ECO:0000256" key="5">
    <source>
        <dbReference type="PROSITE-ProRule" id="PRU01240"/>
    </source>
</evidence>
<feature type="signal peptide" evidence="8">
    <location>
        <begin position="1"/>
        <end position="41"/>
    </location>
</feature>
<keyword evidence="4" id="KW-0720">Serine protease</keyword>
<evidence type="ECO:0000313" key="10">
    <source>
        <dbReference type="EMBL" id="MBR7832343.1"/>
    </source>
</evidence>
<feature type="region of interest" description="Disordered" evidence="6">
    <location>
        <begin position="401"/>
        <end position="470"/>
    </location>
</feature>
<reference evidence="10" key="1">
    <citation type="submission" date="2021-04" db="EMBL/GenBank/DDBJ databases">
        <title>Genome based classification of Actinospica acidithermotolerans sp. nov., an actinobacterium isolated from an Indonesian hot spring.</title>
        <authorList>
            <person name="Kusuma A.B."/>
            <person name="Putra K.E."/>
            <person name="Nafisah S."/>
            <person name="Loh J."/>
            <person name="Nouioui I."/>
            <person name="Goodfellow M."/>
        </authorList>
    </citation>
    <scope>NUCLEOTIDE SEQUENCE</scope>
    <source>
        <strain evidence="10">CSCA 57</strain>
    </source>
</reference>
<evidence type="ECO:0000256" key="7">
    <source>
        <dbReference type="SAM" id="Phobius"/>
    </source>
</evidence>
<dbReference type="AlphaFoldDB" id="A0A941EK50"/>
<dbReference type="EMBL" id="JAGSOG010000010">
    <property type="protein sequence ID" value="MBR7832343.1"/>
    <property type="molecule type" value="Genomic_DNA"/>
</dbReference>
<dbReference type="PRINTS" id="PR00723">
    <property type="entry name" value="SUBTILISIN"/>
</dbReference>
<evidence type="ECO:0000256" key="4">
    <source>
        <dbReference type="ARBA" id="ARBA00022825"/>
    </source>
</evidence>
<feature type="domain" description="Peptidase S8/S53" evidence="9">
    <location>
        <begin position="62"/>
        <end position="313"/>
    </location>
</feature>
<dbReference type="InterPro" id="IPR036852">
    <property type="entry name" value="Peptidase_S8/S53_dom_sf"/>
</dbReference>
<sequence>MSSEDSRERPAPTRRRTRARIRTLAGVTAAALALCAVPASASGGAWYLDQFDMNAVWRTSTGSGVVVAEVDTGVNAGDHDLSGRLWAEIGLQGGALKKASGDSSASYDGTQVATLVAGNGSGGSKLQGLAPKATVLPIQIQDSGANGIAASDAAAIHYAVAHNVRIILFPTPLPRTSPSFEAAVKYAVTNNAIVIAAAGNNGSDAVIGDPCAAAGTLCISATTSAESAAAVSSVGPDVTLGAPGDQIPVPAKKGGVSTGSSTHYSAALAAGEAALVWAAHPDWTAGQVVRVMLNTAKDGNAQHTRVDDSIGYGIIDPAAAVAASAPPQVTNPLLPVVPTSSPSTAGANPSRSAASHSTAAAGSSSSGPWLGLGLGFAALVVVGAGVVFLRRRRPGKRNYYAFDPSFMPPTHQVEVPNPRPQSPGFAPPGQAPHAAPQQPYGIQYGVEPPGAQPPTPASPQSPPPWPPQQS</sequence>
<dbReference type="PROSITE" id="PS51892">
    <property type="entry name" value="SUBTILASE"/>
    <property type="match status" value="1"/>
</dbReference>
<comment type="caution">
    <text evidence="10">The sequence shown here is derived from an EMBL/GenBank/DDBJ whole genome shotgun (WGS) entry which is preliminary data.</text>
</comment>
<feature type="compositionally biased region" description="Pro residues" evidence="6">
    <location>
        <begin position="417"/>
        <end position="430"/>
    </location>
</feature>
<feature type="transmembrane region" description="Helical" evidence="7">
    <location>
        <begin position="369"/>
        <end position="389"/>
    </location>
</feature>
<dbReference type="Pfam" id="PF00082">
    <property type="entry name" value="Peptidase_S8"/>
    <property type="match status" value="1"/>
</dbReference>